<evidence type="ECO:0000313" key="2">
    <source>
        <dbReference type="Proteomes" id="UP000243106"/>
    </source>
</evidence>
<gene>
    <name evidence="1" type="ORF">SAMN05421853_11310</name>
</gene>
<proteinExistence type="predicted"/>
<keyword evidence="2" id="KW-1185">Reference proteome</keyword>
<evidence type="ECO:0000313" key="1">
    <source>
        <dbReference type="EMBL" id="SFQ61144.1"/>
    </source>
</evidence>
<dbReference type="AlphaFoldDB" id="A0A1I5ZXE8"/>
<name>A0A1I5ZXE8_9RHOB</name>
<dbReference type="Proteomes" id="UP000243106">
    <property type="component" value="Unassembled WGS sequence"/>
</dbReference>
<organism evidence="1 2">
    <name type="scientific">Roseivivax halotolerans</name>
    <dbReference type="NCBI Taxonomy" id="93684"/>
    <lineage>
        <taxon>Bacteria</taxon>
        <taxon>Pseudomonadati</taxon>
        <taxon>Pseudomonadota</taxon>
        <taxon>Alphaproteobacteria</taxon>
        <taxon>Rhodobacterales</taxon>
        <taxon>Roseobacteraceae</taxon>
        <taxon>Roseivivax</taxon>
    </lineage>
</organism>
<accession>A0A1I5ZXE8</accession>
<dbReference type="STRING" id="93684.SAMN05421853_11310"/>
<reference evidence="2" key="1">
    <citation type="submission" date="2016-10" db="EMBL/GenBank/DDBJ databases">
        <authorList>
            <person name="Varghese N."/>
            <person name="Submissions S."/>
        </authorList>
    </citation>
    <scope>NUCLEOTIDE SEQUENCE [LARGE SCALE GENOMIC DNA]</scope>
    <source>
        <strain evidence="2">JCM 10271</strain>
    </source>
</reference>
<sequence length="84" mass="9462">MLNKSVRDASRTFWHVQRVKRMIRGHLGRGAQCLVSVQQAYCSDPGCEGFLTEIRIVQLGFQEMRTTLHKPVADVSEGDIAAIF</sequence>
<dbReference type="RefSeq" id="WP_093014352.1">
    <property type="nucleotide sequence ID" value="NZ_FOXV01000013.1"/>
</dbReference>
<dbReference type="EMBL" id="FOXV01000013">
    <property type="protein sequence ID" value="SFQ61144.1"/>
    <property type="molecule type" value="Genomic_DNA"/>
</dbReference>
<protein>
    <submittedName>
        <fullName evidence="1">Uncharacterized protein</fullName>
    </submittedName>
</protein>